<comment type="similarity">
    <text evidence="2">Belongs to the Ntn-hydrolase family.</text>
</comment>
<dbReference type="GO" id="GO:0005737">
    <property type="term" value="C:cytoplasm"/>
    <property type="evidence" value="ECO:0007669"/>
    <property type="project" value="TreeGrafter"/>
</dbReference>
<proteinExistence type="inferred from homology"/>
<dbReference type="SUPFAM" id="SSF56235">
    <property type="entry name" value="N-terminal nucleophile aminohydrolases (Ntn hydrolases)"/>
    <property type="match status" value="2"/>
</dbReference>
<comment type="subunit">
    <text evidence="8">Heterodimer of an alpha and beta chain produced by autocleavage.</text>
</comment>
<dbReference type="InterPro" id="IPR033844">
    <property type="entry name" value="ASRGL1_meta"/>
</dbReference>
<evidence type="ECO:0000256" key="3">
    <source>
        <dbReference type="ARBA" id="ARBA00022670"/>
    </source>
</evidence>
<evidence type="ECO:0000256" key="8">
    <source>
        <dbReference type="ARBA" id="ARBA00061780"/>
    </source>
</evidence>
<dbReference type="GO" id="GO:0033345">
    <property type="term" value="P:L-asparagine catabolic process via L-aspartate"/>
    <property type="evidence" value="ECO:0007669"/>
    <property type="project" value="TreeGrafter"/>
</dbReference>
<dbReference type="PANTHER" id="PTHR10188">
    <property type="entry name" value="L-ASPARAGINASE"/>
    <property type="match status" value="1"/>
</dbReference>
<sequence>MEPIILVHGGAGDIPDSRDQGKHDGVRQAARIGYSVLRETNSALDAVEAAVKSMEVDENFNAGYGSVLTLNETVEMEASIMRGADLATGCVTLLRDIKHPISLARMTMEPIILVHGGAGDIPDSRDQGKHDGVRQAARIGYSVLRETNSALDAVEAAVKSMEVDENFNAGYGSVLTLNETVEMEASIMRGADLATGCVTLLRDIKHPISLARMVMEKTPHNFLGGEGAMDFAREQGVEILSPPGQLVTEHAKRALESFKKQQNLGNSQPGKTEIGHEAPVPGEVGTVGAVAIDTAGRIAVATSTGGITGKYVGRIGDTPLLGCGTYADDRFGGVSTTGHGESIMKFVLAKDIINRIAFQGVTAQQATEEAVKEMTKVTGGTAGAITIDKDGNIGIYFSSKKMSWAYQKGHEITYGIRHGESITGRFL</sequence>
<dbReference type="Pfam" id="PF01112">
    <property type="entry name" value="Asparaginase_2"/>
    <property type="match status" value="1"/>
</dbReference>
<protein>
    <submittedName>
        <fullName evidence="9">Putative isoaspartyl peptidase/l-asparaginase</fullName>
    </submittedName>
</protein>
<dbReference type="GO" id="GO:0008798">
    <property type="term" value="F:beta-aspartyl-peptidase activity"/>
    <property type="evidence" value="ECO:0007669"/>
    <property type="project" value="UniProtKB-EC"/>
</dbReference>
<dbReference type="PANTHER" id="PTHR10188:SF41">
    <property type="entry name" value="ISOASPARTYL PEPTIDASE_L-ASPARAGINASE"/>
    <property type="match status" value="1"/>
</dbReference>
<keyword evidence="4" id="KW-0378">Hydrolase</keyword>
<dbReference type="GO" id="GO:0004067">
    <property type="term" value="F:asparaginase activity"/>
    <property type="evidence" value="ECO:0007669"/>
    <property type="project" value="UniProtKB-EC"/>
</dbReference>
<keyword evidence="3" id="KW-0645">Protease</keyword>
<evidence type="ECO:0000256" key="2">
    <source>
        <dbReference type="ARBA" id="ARBA00010872"/>
    </source>
</evidence>
<dbReference type="EMBL" id="GITU01007149">
    <property type="protein sequence ID" value="MBC1175852.1"/>
    <property type="molecule type" value="Transcribed_RNA"/>
</dbReference>
<dbReference type="GO" id="GO:0006508">
    <property type="term" value="P:proteolysis"/>
    <property type="evidence" value="ECO:0007669"/>
    <property type="project" value="UniProtKB-KW"/>
</dbReference>
<dbReference type="CDD" id="cd04702">
    <property type="entry name" value="ASRGL1_like"/>
    <property type="match status" value="1"/>
</dbReference>
<dbReference type="InterPro" id="IPR000246">
    <property type="entry name" value="Peptidase_T2"/>
</dbReference>
<dbReference type="Gene3D" id="3.60.20.30">
    <property type="entry name" value="(Glycosyl)asparaginase"/>
    <property type="match status" value="1"/>
</dbReference>
<dbReference type="InterPro" id="IPR029055">
    <property type="entry name" value="Ntn_hydrolases_N"/>
</dbReference>
<dbReference type="AlphaFoldDB" id="A0A7G3AP81"/>
<evidence type="ECO:0000256" key="4">
    <source>
        <dbReference type="ARBA" id="ARBA00022801"/>
    </source>
</evidence>
<dbReference type="VEuPathDB" id="VectorBase:LLONM1_000220"/>
<comment type="catalytic activity">
    <reaction evidence="6">
        <text>L-asparagine + H2O = L-aspartate + NH4(+)</text>
        <dbReference type="Rhea" id="RHEA:21016"/>
        <dbReference type="ChEBI" id="CHEBI:15377"/>
        <dbReference type="ChEBI" id="CHEBI:28938"/>
        <dbReference type="ChEBI" id="CHEBI:29991"/>
        <dbReference type="ChEBI" id="CHEBI:58048"/>
        <dbReference type="EC" id="3.5.1.1"/>
    </reaction>
</comment>
<comment type="catalytic activity">
    <reaction evidence="1">
        <text>Cleavage of a beta-linked Asp residue from the N-terminus of a polypeptide.</text>
        <dbReference type="EC" id="3.4.19.5"/>
    </reaction>
</comment>
<comment type="function">
    <text evidence="7">Has both L-asparaginase and beta-aspartyl peptidase activity. Does not have aspartylglucosaminidase activity and is inactive toward GlcNAc-L-Asn. Likewise, has no activity toward glutamine.</text>
</comment>
<evidence type="ECO:0000256" key="1">
    <source>
        <dbReference type="ARBA" id="ARBA00000306"/>
    </source>
</evidence>
<evidence type="ECO:0000256" key="5">
    <source>
        <dbReference type="ARBA" id="ARBA00022813"/>
    </source>
</evidence>
<organism evidence="9">
    <name type="scientific">Lutzomyia longipalpis</name>
    <name type="common">Sand fly</name>
    <dbReference type="NCBI Taxonomy" id="7200"/>
    <lineage>
        <taxon>Eukaryota</taxon>
        <taxon>Metazoa</taxon>
        <taxon>Ecdysozoa</taxon>
        <taxon>Arthropoda</taxon>
        <taxon>Hexapoda</taxon>
        <taxon>Insecta</taxon>
        <taxon>Pterygota</taxon>
        <taxon>Neoptera</taxon>
        <taxon>Endopterygota</taxon>
        <taxon>Diptera</taxon>
        <taxon>Nematocera</taxon>
        <taxon>Psychodoidea</taxon>
        <taxon>Psychodidae</taxon>
        <taxon>Lutzomyia</taxon>
        <taxon>Lutzomyia</taxon>
    </lineage>
</organism>
<accession>A0A7G3AP81</accession>
<evidence type="ECO:0000313" key="9">
    <source>
        <dbReference type="EMBL" id="MBC1175852.1"/>
    </source>
</evidence>
<keyword evidence="5" id="KW-0068">Autocatalytic cleavage</keyword>
<name>A0A7G3AP81_LUTLO</name>
<reference evidence="9" key="1">
    <citation type="journal article" date="2020" name="BMC">
        <title>Leishmania infection induces a limited differential gene expression in the sand fly midgut.</title>
        <authorList>
            <person name="Coutinho-Abreu I.V."/>
            <person name="Serafim T.D."/>
            <person name="Meneses C."/>
            <person name="Kamhawi S."/>
            <person name="Oliveira F."/>
            <person name="Valenzuela J.G."/>
        </authorList>
    </citation>
    <scope>NUCLEOTIDE SEQUENCE</scope>
    <source>
        <strain evidence="9">Jacobina</strain>
        <tissue evidence="9">Midgut</tissue>
    </source>
</reference>
<evidence type="ECO:0000256" key="7">
    <source>
        <dbReference type="ARBA" id="ARBA00054922"/>
    </source>
</evidence>
<dbReference type="FunFam" id="3.60.20.30:FF:000001">
    <property type="entry name" value="Isoaspartyl peptidase/L-asparaginase"/>
    <property type="match status" value="1"/>
</dbReference>
<evidence type="ECO:0000256" key="6">
    <source>
        <dbReference type="ARBA" id="ARBA00049366"/>
    </source>
</evidence>